<feature type="transmembrane region" description="Helical" evidence="6">
    <location>
        <begin position="44"/>
        <end position="67"/>
    </location>
</feature>
<comment type="subcellular location">
    <subcellularLocation>
        <location evidence="1">Cell membrane</location>
        <topology evidence="1">Multi-pass membrane protein</topology>
    </subcellularLocation>
</comment>
<dbReference type="AlphaFoldDB" id="A0A385JNI9"/>
<keyword evidence="3 6" id="KW-0812">Transmembrane</keyword>
<evidence type="ECO:0000256" key="1">
    <source>
        <dbReference type="ARBA" id="ARBA00004651"/>
    </source>
</evidence>
<keyword evidence="2" id="KW-1003">Cell membrane</keyword>
<feature type="transmembrane region" description="Helical" evidence="6">
    <location>
        <begin position="115"/>
        <end position="134"/>
    </location>
</feature>
<dbReference type="PANTHER" id="PTHR30250:SF11">
    <property type="entry name" value="O-ANTIGEN TRANSPORTER-RELATED"/>
    <property type="match status" value="1"/>
</dbReference>
<evidence type="ECO:0000313" key="7">
    <source>
        <dbReference type="EMBL" id="AXY99940.1"/>
    </source>
</evidence>
<feature type="transmembrane region" description="Helical" evidence="6">
    <location>
        <begin position="248"/>
        <end position="272"/>
    </location>
</feature>
<proteinExistence type="predicted"/>
<dbReference type="InterPro" id="IPR002797">
    <property type="entry name" value="Polysacc_synth"/>
</dbReference>
<feature type="transmembrane region" description="Helical" evidence="6">
    <location>
        <begin position="357"/>
        <end position="376"/>
    </location>
</feature>
<dbReference type="EMBL" id="KY710726">
    <property type="protein sequence ID" value="AXY99940.1"/>
    <property type="molecule type" value="Genomic_DNA"/>
</dbReference>
<accession>A0A385JNI9</accession>
<dbReference type="Pfam" id="PF01943">
    <property type="entry name" value="Polysacc_synt"/>
    <property type="match status" value="1"/>
</dbReference>
<keyword evidence="5 6" id="KW-0472">Membrane</keyword>
<evidence type="ECO:0000256" key="5">
    <source>
        <dbReference type="ARBA" id="ARBA00023136"/>
    </source>
</evidence>
<evidence type="ECO:0000256" key="4">
    <source>
        <dbReference type="ARBA" id="ARBA00022989"/>
    </source>
</evidence>
<feature type="transmembrane region" description="Helical" evidence="6">
    <location>
        <begin position="88"/>
        <end position="109"/>
    </location>
</feature>
<reference evidence="7" key="1">
    <citation type="journal article" date="2017" name="PLoS ONE">
        <title>Genetic diversity of the O antigens of Proteus species and the development of a suspension array for molecular serotyping.</title>
        <authorList>
            <person name="Yu X."/>
            <person name="Torzewska A."/>
            <person name="Zhang X."/>
            <person name="Yin Z."/>
            <person name="Drzewiecka D."/>
            <person name="Cao H."/>
            <person name="Liu B."/>
            <person name="Knirel Y.A."/>
            <person name="Rozalski A."/>
            <person name="Wang L."/>
        </authorList>
    </citation>
    <scope>NUCLEOTIDE SEQUENCE</scope>
    <source>
        <strain evidence="7">G2654</strain>
    </source>
</reference>
<protein>
    <submittedName>
        <fullName evidence="7">Wzx</fullName>
    </submittedName>
</protein>
<dbReference type="RefSeq" id="WP_311748191.1">
    <property type="nucleotide sequence ID" value="NZ_JAPGAG010000006.1"/>
</dbReference>
<dbReference type="GO" id="GO:0005886">
    <property type="term" value="C:plasma membrane"/>
    <property type="evidence" value="ECO:0007669"/>
    <property type="project" value="UniProtKB-SubCell"/>
</dbReference>
<evidence type="ECO:0000256" key="6">
    <source>
        <dbReference type="SAM" id="Phobius"/>
    </source>
</evidence>
<dbReference type="PANTHER" id="PTHR30250">
    <property type="entry name" value="PST FAMILY PREDICTED COLANIC ACID TRANSPORTER"/>
    <property type="match status" value="1"/>
</dbReference>
<feature type="transmembrane region" description="Helical" evidence="6">
    <location>
        <begin position="323"/>
        <end position="345"/>
    </location>
</feature>
<feature type="transmembrane region" description="Helical" evidence="6">
    <location>
        <begin position="176"/>
        <end position="197"/>
    </location>
</feature>
<feature type="transmembrane region" description="Helical" evidence="6">
    <location>
        <begin position="382"/>
        <end position="401"/>
    </location>
</feature>
<organism evidence="7">
    <name type="scientific">Proteus penneri</name>
    <dbReference type="NCBI Taxonomy" id="102862"/>
    <lineage>
        <taxon>Bacteria</taxon>
        <taxon>Pseudomonadati</taxon>
        <taxon>Pseudomonadota</taxon>
        <taxon>Gammaproteobacteria</taxon>
        <taxon>Enterobacterales</taxon>
        <taxon>Morganellaceae</taxon>
        <taxon>Proteus</taxon>
    </lineage>
</organism>
<dbReference type="InterPro" id="IPR050833">
    <property type="entry name" value="Poly_Biosynth_Transport"/>
</dbReference>
<feature type="transmembrane region" description="Helical" evidence="6">
    <location>
        <begin position="12"/>
        <end position="32"/>
    </location>
</feature>
<feature type="transmembrane region" description="Helical" evidence="6">
    <location>
        <begin position="141"/>
        <end position="161"/>
    </location>
</feature>
<feature type="transmembrane region" description="Helical" evidence="6">
    <location>
        <begin position="218"/>
        <end position="242"/>
    </location>
</feature>
<feature type="transmembrane region" description="Helical" evidence="6">
    <location>
        <begin position="284"/>
        <end position="303"/>
    </location>
</feature>
<evidence type="ECO:0000256" key="2">
    <source>
        <dbReference type="ARBA" id="ARBA00022475"/>
    </source>
</evidence>
<keyword evidence="4 6" id="KW-1133">Transmembrane helix</keyword>
<evidence type="ECO:0000256" key="3">
    <source>
        <dbReference type="ARBA" id="ARBA00022692"/>
    </source>
</evidence>
<name>A0A385JNI9_9GAMM</name>
<sequence length="410" mass="47499">MPYFKTLFKNIFGLGSINIINLIIPIIIIPILSRTISSNDYGYILYITTLQLFSAIFLDYSFNITSVKEYITSNNKVRRNVIFIETQLSRLLLMLIYSFIVLFYTIMIGYNIYDIIYYIIPFSLAHILISPWLYQAKCQLSIMGTVLFFSRVVHLILILVYKDNKNIDSIVLISQTYTYLLSGLILFYISRNNYILCFKSKRKTLVLLRVKEKLLNSLPLFIADFSPNLYTNIPAILLIDFINKAIYFQYNIAIKVVGIGLMLQSIISRAFFPILCKDKNINQKIVFCINILPTLLFITPTILFSNHLFFIITGQSSILFQEYMVILSIGMFFGVLGSYLGQNFLLVKTDGRKYSKVIVISCVISGIIGLFIVPIYTDFGAIWLLTIGRFFFFIGCFYCFLEYKRQQNYV</sequence>